<proteinExistence type="inferred from homology"/>
<evidence type="ECO:0000256" key="6">
    <source>
        <dbReference type="ARBA" id="ARBA00023136"/>
    </source>
</evidence>
<dbReference type="SUPFAM" id="SSF161098">
    <property type="entry name" value="MetI-like"/>
    <property type="match status" value="1"/>
</dbReference>
<dbReference type="EMBL" id="PPCV01000010">
    <property type="protein sequence ID" value="RXW31333.1"/>
    <property type="molecule type" value="Genomic_DNA"/>
</dbReference>
<evidence type="ECO:0000313" key="10">
    <source>
        <dbReference type="Proteomes" id="UP000290624"/>
    </source>
</evidence>
<dbReference type="GO" id="GO:0055085">
    <property type="term" value="P:transmembrane transport"/>
    <property type="evidence" value="ECO:0007669"/>
    <property type="project" value="InterPro"/>
</dbReference>
<feature type="transmembrane region" description="Helical" evidence="7">
    <location>
        <begin position="157"/>
        <end position="177"/>
    </location>
</feature>
<protein>
    <submittedName>
        <fullName evidence="9">ABC transporter permease</fullName>
    </submittedName>
</protein>
<dbReference type="InterPro" id="IPR035906">
    <property type="entry name" value="MetI-like_sf"/>
</dbReference>
<keyword evidence="3" id="KW-1003">Cell membrane</keyword>
<dbReference type="RefSeq" id="WP_129459609.1">
    <property type="nucleotide sequence ID" value="NZ_PPCV01000010.1"/>
</dbReference>
<dbReference type="Pfam" id="PF00528">
    <property type="entry name" value="BPD_transp_1"/>
    <property type="match status" value="1"/>
</dbReference>
<dbReference type="AlphaFoldDB" id="A0A4Q2EEG0"/>
<evidence type="ECO:0000256" key="2">
    <source>
        <dbReference type="ARBA" id="ARBA00022448"/>
    </source>
</evidence>
<feature type="transmembrane region" description="Helical" evidence="7">
    <location>
        <begin position="124"/>
        <end position="145"/>
    </location>
</feature>
<dbReference type="PROSITE" id="PS50928">
    <property type="entry name" value="ABC_TM1"/>
    <property type="match status" value="1"/>
</dbReference>
<dbReference type="CDD" id="cd06261">
    <property type="entry name" value="TM_PBP2"/>
    <property type="match status" value="1"/>
</dbReference>
<comment type="subcellular location">
    <subcellularLocation>
        <location evidence="1 7">Cell membrane</location>
        <topology evidence="1 7">Multi-pass membrane protein</topology>
    </subcellularLocation>
</comment>
<evidence type="ECO:0000259" key="8">
    <source>
        <dbReference type="PROSITE" id="PS50928"/>
    </source>
</evidence>
<feature type="transmembrane region" description="Helical" evidence="7">
    <location>
        <begin position="25"/>
        <end position="47"/>
    </location>
</feature>
<accession>A0A4Q2EEG0</accession>
<dbReference type="Gene3D" id="1.10.3720.10">
    <property type="entry name" value="MetI-like"/>
    <property type="match status" value="1"/>
</dbReference>
<dbReference type="PANTHER" id="PTHR43744">
    <property type="entry name" value="ABC TRANSPORTER PERMEASE PROTEIN MG189-RELATED-RELATED"/>
    <property type="match status" value="1"/>
</dbReference>
<keyword evidence="5 7" id="KW-1133">Transmembrane helix</keyword>
<evidence type="ECO:0000256" key="4">
    <source>
        <dbReference type="ARBA" id="ARBA00022692"/>
    </source>
</evidence>
<dbReference type="InterPro" id="IPR000515">
    <property type="entry name" value="MetI-like"/>
</dbReference>
<sequence>MSATPTMKRAVPAARTTSRGVGAKNWVGGAFGWLWFLAVSLPIYYVVITSLKDQGAYFTSNPLSLPIPPNFTPYQEVLDNNIATYFFNSVWVTVGSVVPIVLFSFMASYAIVRGSGRFLRFTNGLFLMGLAIPIQATIIPIYLMITKMGLYDTLWAVILPSIAFGIPLSVLIMSNFLRDIPNELFESMRLDGLSNWQMMWRLALPLTMPAMVTVAIYNGLNVWNGFLFPLILTQSPDTRVMPLGLWAFQGEYQVNIPAVLAAVVLSTMPILLLYIVGRRQLLSGLTAGIGK</sequence>
<organism evidence="9 10">
    <name type="scientific">Propioniciclava flava</name>
    <dbReference type="NCBI Taxonomy" id="2072026"/>
    <lineage>
        <taxon>Bacteria</taxon>
        <taxon>Bacillati</taxon>
        <taxon>Actinomycetota</taxon>
        <taxon>Actinomycetes</taxon>
        <taxon>Propionibacteriales</taxon>
        <taxon>Propionibacteriaceae</taxon>
        <taxon>Propioniciclava</taxon>
    </lineage>
</organism>
<dbReference type="GO" id="GO:0005886">
    <property type="term" value="C:plasma membrane"/>
    <property type="evidence" value="ECO:0007669"/>
    <property type="project" value="UniProtKB-SubCell"/>
</dbReference>
<evidence type="ECO:0000256" key="1">
    <source>
        <dbReference type="ARBA" id="ARBA00004651"/>
    </source>
</evidence>
<dbReference type="Proteomes" id="UP000290624">
    <property type="component" value="Unassembled WGS sequence"/>
</dbReference>
<name>A0A4Q2EEG0_9ACTN</name>
<evidence type="ECO:0000256" key="5">
    <source>
        <dbReference type="ARBA" id="ARBA00022989"/>
    </source>
</evidence>
<keyword evidence="6 7" id="KW-0472">Membrane</keyword>
<keyword evidence="4 7" id="KW-0812">Transmembrane</keyword>
<reference evidence="9 10" key="1">
    <citation type="submission" date="2018-01" db="EMBL/GenBank/DDBJ databases">
        <title>Lactibacter flavus gen. nov., sp. nov., a novel bacterium of the family Propionibacteriaceae isolated from raw milk and dairy products.</title>
        <authorList>
            <person name="Wenning M."/>
            <person name="Breitenwieser F."/>
            <person name="Huptas C."/>
            <person name="von Neubeck M."/>
            <person name="Busse H.-J."/>
            <person name="Scherer S."/>
        </authorList>
    </citation>
    <scope>NUCLEOTIDE SEQUENCE [LARGE SCALE GENOMIC DNA]</scope>
    <source>
        <strain evidence="9 10">VG341</strain>
    </source>
</reference>
<feature type="transmembrane region" description="Helical" evidence="7">
    <location>
        <begin position="90"/>
        <end position="112"/>
    </location>
</feature>
<dbReference type="PANTHER" id="PTHR43744:SF12">
    <property type="entry name" value="ABC TRANSPORTER PERMEASE PROTEIN MG189-RELATED"/>
    <property type="match status" value="1"/>
</dbReference>
<keyword evidence="2 7" id="KW-0813">Transport</keyword>
<comment type="caution">
    <text evidence="9">The sequence shown here is derived from an EMBL/GenBank/DDBJ whole genome shotgun (WGS) entry which is preliminary data.</text>
</comment>
<feature type="transmembrane region" description="Helical" evidence="7">
    <location>
        <begin position="198"/>
        <end position="220"/>
    </location>
</feature>
<feature type="domain" description="ABC transmembrane type-1" evidence="8">
    <location>
        <begin position="86"/>
        <end position="277"/>
    </location>
</feature>
<evidence type="ECO:0000256" key="7">
    <source>
        <dbReference type="RuleBase" id="RU363032"/>
    </source>
</evidence>
<gene>
    <name evidence="9" type="ORF">C1706_12730</name>
</gene>
<comment type="similarity">
    <text evidence="7">Belongs to the binding-protein-dependent transport system permease family.</text>
</comment>
<feature type="transmembrane region" description="Helical" evidence="7">
    <location>
        <begin position="256"/>
        <end position="276"/>
    </location>
</feature>
<dbReference type="OrthoDB" id="61122at2"/>
<evidence type="ECO:0000256" key="3">
    <source>
        <dbReference type="ARBA" id="ARBA00022475"/>
    </source>
</evidence>
<evidence type="ECO:0000313" key="9">
    <source>
        <dbReference type="EMBL" id="RXW31333.1"/>
    </source>
</evidence>
<keyword evidence="10" id="KW-1185">Reference proteome</keyword>